<dbReference type="InterPro" id="IPR029058">
    <property type="entry name" value="AB_hydrolase_fold"/>
</dbReference>
<dbReference type="PANTHER" id="PTHR37946">
    <property type="entry name" value="SLL1969 PROTEIN"/>
    <property type="match status" value="1"/>
</dbReference>
<accession>A0A0C5VMT6</accession>
<keyword evidence="4" id="KW-1185">Reference proteome</keyword>
<evidence type="ECO:0000259" key="2">
    <source>
        <dbReference type="Pfam" id="PF12697"/>
    </source>
</evidence>
<dbReference type="HOGENOM" id="CLU_550701_0_0_6"/>
<dbReference type="Pfam" id="PF12697">
    <property type="entry name" value="Abhydrolase_6"/>
    <property type="match status" value="1"/>
</dbReference>
<dbReference type="FunFam" id="2.70.70.10:FF:000019">
    <property type="entry name" value="M23 family peptidase"/>
    <property type="match status" value="1"/>
</dbReference>
<dbReference type="SUPFAM" id="SSF53474">
    <property type="entry name" value="alpha/beta-Hydrolases"/>
    <property type="match status" value="1"/>
</dbReference>
<dbReference type="Gene3D" id="3.40.50.1820">
    <property type="entry name" value="alpha/beta hydrolase"/>
    <property type="match status" value="1"/>
</dbReference>
<protein>
    <submittedName>
        <fullName evidence="3">Membrane protein-like metalloendopeptidase</fullName>
    </submittedName>
</protein>
<dbReference type="InterPro" id="IPR000073">
    <property type="entry name" value="AB_hydrolase_1"/>
</dbReference>
<proteinExistence type="predicted"/>
<feature type="domain" description="M23ase beta-sheet core" evidence="1">
    <location>
        <begin position="167"/>
        <end position="262"/>
    </location>
</feature>
<dbReference type="Proteomes" id="UP000032266">
    <property type="component" value="Chromosome"/>
</dbReference>
<name>A0A0C5VMT6_9GAMM</name>
<dbReference type="Pfam" id="PF01551">
    <property type="entry name" value="Peptidase_M23"/>
    <property type="match status" value="1"/>
</dbReference>
<dbReference type="CDD" id="cd12797">
    <property type="entry name" value="M23_peptidase"/>
    <property type="match status" value="1"/>
</dbReference>
<dbReference type="InterPro" id="IPR011055">
    <property type="entry name" value="Dup_hybrid_motif"/>
</dbReference>
<evidence type="ECO:0000313" key="4">
    <source>
        <dbReference type="Proteomes" id="UP000032266"/>
    </source>
</evidence>
<dbReference type="Gene3D" id="2.70.70.10">
    <property type="entry name" value="Glucose Permease (Domain IIA)"/>
    <property type="match status" value="1"/>
</dbReference>
<dbReference type="SUPFAM" id="SSF51261">
    <property type="entry name" value="Duplicated hybrid motif"/>
    <property type="match status" value="1"/>
</dbReference>
<dbReference type="STRING" id="1445510.YC6258_02610"/>
<sequence length="495" mass="55417">MTRLTAIFLFLTACFSGVWTQAMSYTGYMIQGGHIYGHTEVGAVVRFDERNIPVNARGHYFIGFGRDETPQHTLTITFPDGRTENSDITLEPGTFNIQRLTGIAPNMVNPPEAVKARIVQEAEEVFEVRSVYREDDAFLQPFIWPLFGPVTGVYGSQRFYNGEPKNPHFGVDVARPIGTPVYAPANGMVVLAEPDLYFSGGTVIIDHGYRLSSTLMHLSEVSVQKGQQIVQGQMIGRVGATGRVTGPHLDWRMNWLDVRIDPTYLVPDMKDICDVQDFQKSKQNVILIHGLGRTSRSMQSMQHFLQDQGYNVCRIDYPSREYPVEALASYLSNSIARIERYNTQPIHLVTHSLGGILARYSLQYMSLPAGSRIVMLSPPNHGSEIIDRFQSWKLFSRIMGPAALQLSTATDSLPNVIPGISAEFGIITGSDSSDPWFNWLFDETTDGKVTVTSARLAGMKDFLVLPVGHTTIMNNQRVQKETLFFLRHGRFRPDS</sequence>
<gene>
    <name evidence="3" type="ORF">YC6258_02610</name>
</gene>
<evidence type="ECO:0000313" key="3">
    <source>
        <dbReference type="EMBL" id="AJQ94648.1"/>
    </source>
</evidence>
<feature type="domain" description="AB hydrolase-1" evidence="2">
    <location>
        <begin position="285"/>
        <end position="397"/>
    </location>
</feature>
<dbReference type="AlphaFoldDB" id="A0A0C5VMT6"/>
<dbReference type="InterPro" id="IPR016047">
    <property type="entry name" value="M23ase_b-sheet_dom"/>
</dbReference>
<reference evidence="3 4" key="1">
    <citation type="submission" date="2014-01" db="EMBL/GenBank/DDBJ databases">
        <title>Full genme sequencing of cellulolytic bacterium Gynuella sunshinyii YC6258T gen. nov., sp. nov.</title>
        <authorList>
            <person name="Khan H."/>
            <person name="Chung E.J."/>
            <person name="Chung Y.R."/>
        </authorList>
    </citation>
    <scope>NUCLEOTIDE SEQUENCE [LARGE SCALE GENOMIC DNA]</scope>
    <source>
        <strain evidence="3 4">YC6258</strain>
    </source>
</reference>
<dbReference type="PATRIC" id="fig|1445510.3.peg.2563"/>
<dbReference type="KEGG" id="gsn:YC6258_02610"/>
<dbReference type="EMBL" id="CP007142">
    <property type="protein sequence ID" value="AJQ94648.1"/>
    <property type="molecule type" value="Genomic_DNA"/>
</dbReference>
<evidence type="ECO:0000259" key="1">
    <source>
        <dbReference type="Pfam" id="PF01551"/>
    </source>
</evidence>
<organism evidence="3 4">
    <name type="scientific">Gynuella sunshinyii YC6258</name>
    <dbReference type="NCBI Taxonomy" id="1445510"/>
    <lineage>
        <taxon>Bacteria</taxon>
        <taxon>Pseudomonadati</taxon>
        <taxon>Pseudomonadota</taxon>
        <taxon>Gammaproteobacteria</taxon>
        <taxon>Oceanospirillales</taxon>
        <taxon>Saccharospirillaceae</taxon>
        <taxon>Gynuella</taxon>
    </lineage>
</organism>
<dbReference type="PANTHER" id="PTHR37946:SF1">
    <property type="entry name" value="SLL1969 PROTEIN"/>
    <property type="match status" value="1"/>
</dbReference>
<dbReference type="RefSeq" id="WP_082070665.1">
    <property type="nucleotide sequence ID" value="NZ_CP007142.1"/>
</dbReference>